<organism evidence="1 2">
    <name type="scientific">Oikeobacillus pervagus</name>
    <dbReference type="NCBI Taxonomy" id="1325931"/>
    <lineage>
        <taxon>Bacteria</taxon>
        <taxon>Bacillati</taxon>
        <taxon>Bacillota</taxon>
        <taxon>Bacilli</taxon>
        <taxon>Bacillales</taxon>
        <taxon>Bacillaceae</taxon>
        <taxon>Oikeobacillus</taxon>
    </lineage>
</organism>
<protein>
    <submittedName>
        <fullName evidence="1">Uncharacterized protein YecA (UPF0149 family)</fullName>
    </submittedName>
</protein>
<proteinExistence type="predicted"/>
<dbReference type="InterPro" id="IPR004027">
    <property type="entry name" value="SEC_C_motif"/>
</dbReference>
<evidence type="ECO:0000313" key="2">
    <source>
        <dbReference type="Proteomes" id="UP001237207"/>
    </source>
</evidence>
<dbReference type="RefSeq" id="WP_307256897.1">
    <property type="nucleotide sequence ID" value="NZ_JAUSUC010000012.1"/>
</dbReference>
<dbReference type="AlphaFoldDB" id="A0AAJ1SY39"/>
<dbReference type="Gene3D" id="3.10.450.50">
    <property type="match status" value="1"/>
</dbReference>
<name>A0AAJ1SY39_9BACI</name>
<accession>A0AAJ1SY39</accession>
<keyword evidence="2" id="KW-1185">Reference proteome</keyword>
<dbReference type="EMBL" id="JAUSUC010000012">
    <property type="protein sequence ID" value="MDQ0214900.1"/>
    <property type="molecule type" value="Genomic_DNA"/>
</dbReference>
<evidence type="ECO:0000313" key="1">
    <source>
        <dbReference type="EMBL" id="MDQ0214900.1"/>
    </source>
</evidence>
<dbReference type="Pfam" id="PF02810">
    <property type="entry name" value="SEC-C"/>
    <property type="match status" value="1"/>
</dbReference>
<reference evidence="1" key="1">
    <citation type="submission" date="2023-07" db="EMBL/GenBank/DDBJ databases">
        <title>Genomic Encyclopedia of Type Strains, Phase IV (KMG-IV): sequencing the most valuable type-strain genomes for metagenomic binning, comparative biology and taxonomic classification.</title>
        <authorList>
            <person name="Goeker M."/>
        </authorList>
    </citation>
    <scope>NUCLEOTIDE SEQUENCE</scope>
    <source>
        <strain evidence="1">DSM 23947</strain>
    </source>
</reference>
<gene>
    <name evidence="1" type="ORF">J2S13_001299</name>
</gene>
<comment type="caution">
    <text evidence="1">The sequence shown here is derived from an EMBL/GenBank/DDBJ whole genome shotgun (WGS) entry which is preliminary data.</text>
</comment>
<dbReference type="Proteomes" id="UP001237207">
    <property type="component" value="Unassembled WGS sequence"/>
</dbReference>
<dbReference type="SUPFAM" id="SSF103642">
    <property type="entry name" value="Sec-C motif"/>
    <property type="match status" value="1"/>
</dbReference>
<sequence length="365" mass="43402">MTIGRNEPCLCGSGKKYKKCCGKIEGAPIHFLVLEELEHLQRELIEYALKQHSYKMKQHFQVMMHDYEILRKDPRAYLVAFEVWYITSFRDRNHQTILEQFVEMRKDSVPRERTRRIFAEWPNVTFVGGIIEKCEKTSFRLRDVLTNELYTIAVREHNQEEDVLMFGALLPFEKEHTLFMIDFHYDSQLTALAKSWLKDQFEQSEFKDPQPFYQHSFLQLLNDIFYLYNEQDQTEKVEKEELDLSWESESQKETAEKLREFMKEENVEDLRIETGILLWNMYCHKKKPTIRKPEIYVAAMYSILGDYDIVSPSYPYSQLAERFKVSAQSISKRAHEMEKILEGQLKAGQEAAEVEQSKELETKPV</sequence>